<dbReference type="InterPro" id="IPR013780">
    <property type="entry name" value="Glyco_hydro_b"/>
</dbReference>
<evidence type="ECO:0000313" key="3">
    <source>
        <dbReference type="WBParaSite" id="BTMF_0000608801-mRNA-1"/>
    </source>
</evidence>
<name>A0A0R3QI62_9BILA</name>
<dbReference type="GO" id="GO:0004558">
    <property type="term" value="F:alpha-1,4-glucosidase activity"/>
    <property type="evidence" value="ECO:0007669"/>
    <property type="project" value="TreeGrafter"/>
</dbReference>
<evidence type="ECO:0000313" key="2">
    <source>
        <dbReference type="Proteomes" id="UP000280834"/>
    </source>
</evidence>
<gene>
    <name evidence="1" type="ORF">BTMF_LOCUS5344</name>
</gene>
<dbReference type="Proteomes" id="UP000280834">
    <property type="component" value="Unassembled WGS sequence"/>
</dbReference>
<protein>
    <submittedName>
        <fullName evidence="3">Hint domain-containing protein</fullName>
    </submittedName>
</protein>
<dbReference type="STRING" id="42155.A0A0R3QI62"/>
<evidence type="ECO:0000313" key="1">
    <source>
        <dbReference type="EMBL" id="VDO17985.1"/>
    </source>
</evidence>
<dbReference type="WBParaSite" id="BTMF_0000608801-mRNA-1">
    <property type="protein sequence ID" value="BTMF_0000608801-mRNA-1"/>
    <property type="gene ID" value="BTMF_0000608801"/>
</dbReference>
<proteinExistence type="predicted"/>
<accession>A0A0R3QI62</accession>
<organism evidence="3">
    <name type="scientific">Brugia timori</name>
    <dbReference type="NCBI Taxonomy" id="42155"/>
    <lineage>
        <taxon>Eukaryota</taxon>
        <taxon>Metazoa</taxon>
        <taxon>Ecdysozoa</taxon>
        <taxon>Nematoda</taxon>
        <taxon>Chromadorea</taxon>
        <taxon>Rhabditida</taxon>
        <taxon>Spirurina</taxon>
        <taxon>Spiruromorpha</taxon>
        <taxon>Filarioidea</taxon>
        <taxon>Onchocercidae</taxon>
        <taxon>Brugia</taxon>
    </lineage>
</organism>
<reference evidence="3" key="1">
    <citation type="submission" date="2017-02" db="UniProtKB">
        <authorList>
            <consortium name="WormBaseParasite"/>
        </authorList>
    </citation>
    <scope>IDENTIFICATION</scope>
</reference>
<dbReference type="EMBL" id="UZAG01005698">
    <property type="protein sequence ID" value="VDO17985.1"/>
    <property type="molecule type" value="Genomic_DNA"/>
</dbReference>
<sequence length="112" mass="12832">SNNHSNQPGSNDHSNQSNKLKFEQFYRLIPVFVKGGVVIPRQQPNMTTTVSRNNPFELLITVGSSKSTGMLYWDDGESIVEDFTSYNYFYWLFEFVLSADRATLYITPNHTA</sequence>
<reference evidence="1 2" key="2">
    <citation type="submission" date="2018-11" db="EMBL/GenBank/DDBJ databases">
        <authorList>
            <consortium name="Pathogen Informatics"/>
        </authorList>
    </citation>
    <scope>NUCLEOTIDE SEQUENCE [LARGE SCALE GENOMIC DNA]</scope>
</reference>
<dbReference type="Gene3D" id="2.60.40.1180">
    <property type="entry name" value="Golgi alpha-mannosidase II"/>
    <property type="match status" value="1"/>
</dbReference>
<keyword evidence="2" id="KW-1185">Reference proteome</keyword>
<dbReference type="PANTHER" id="PTHR22762">
    <property type="entry name" value="ALPHA-GLUCOSIDASE"/>
    <property type="match status" value="1"/>
</dbReference>
<dbReference type="AlphaFoldDB" id="A0A0R3QI62"/>
<dbReference type="PANTHER" id="PTHR22762:SF133">
    <property type="entry name" value="P-TYPE DOMAIN-CONTAINING PROTEIN"/>
    <property type="match status" value="1"/>
</dbReference>